<feature type="transmembrane region" description="Helical" evidence="1">
    <location>
        <begin position="87"/>
        <end position="114"/>
    </location>
</feature>
<evidence type="ECO:0000313" key="3">
    <source>
        <dbReference type="EMBL" id="ERJ07736.1"/>
    </source>
</evidence>
<keyword evidence="1" id="KW-0472">Membrane</keyword>
<sequence length="126" mass="12386">MAAEPVIGGIALVFAGIVAASVHAVGATIRIGGYELLSVVAAAAAIGLGTWGLYAATEGRYRTGVGSLSGAAGFTLVFLAPLARSAVLFAAVGGLFLVLSGLFLIATGFGYAVVVDDTAQAPADDE</sequence>
<reference evidence="2 5" key="3">
    <citation type="journal article" date="2014" name="Environ. Microbiol.">
        <title>Halorhabdus tiamatea: proteogenomics and glycosidase activity measurements identify the first cultivated euryarchaeon from a deep-sea anoxic brine lake as potential polysaccharide degrader.</title>
        <authorList>
            <person name="Werner J."/>
            <person name="Ferrer M."/>
            <person name="Michel G."/>
            <person name="Mann A.J."/>
            <person name="Huang S."/>
            <person name="Juarez S."/>
            <person name="Ciordia S."/>
            <person name="Albar J.P."/>
            <person name="Alcaide M."/>
            <person name="La Cono V."/>
            <person name="Yakimov M.M."/>
            <person name="Antunes A."/>
            <person name="Taborda M."/>
            <person name="Da Costa M.S."/>
            <person name="Amann R.I."/>
            <person name="Gloeckner F.O."/>
            <person name="Golyshina O.V."/>
            <person name="Golyshin P.N."/>
            <person name="Teeling H."/>
        </authorList>
    </citation>
    <scope>NUCLEOTIDE SEQUENCE [LARGE SCALE GENOMIC DNA]</scope>
    <source>
        <strain evidence="5">SARL4B</strain>
        <strain evidence="2">Type strain: SARL4B</strain>
    </source>
</reference>
<keyword evidence="1" id="KW-1133">Transmembrane helix</keyword>
<dbReference type="EMBL" id="HF571520">
    <property type="protein sequence ID" value="CCQ32605.1"/>
    <property type="molecule type" value="Genomic_DNA"/>
</dbReference>
<keyword evidence="1" id="KW-0812">Transmembrane</keyword>
<dbReference type="eggNOG" id="arCOG14933">
    <property type="taxonomic scope" value="Archaea"/>
</dbReference>
<feature type="transmembrane region" description="Helical" evidence="1">
    <location>
        <begin position="6"/>
        <end position="29"/>
    </location>
</feature>
<dbReference type="Proteomes" id="UP000015381">
    <property type="component" value="Chromosome I"/>
</dbReference>
<dbReference type="HOGENOM" id="CLU_1976475_0_0_2"/>
<reference evidence="3 4" key="2">
    <citation type="journal article" date="2013" name="PLoS ONE">
        <title>INDIGO - INtegrated Data Warehouse of MIcrobial GenOmes with Examples from the Red Sea Extremophiles.</title>
        <authorList>
            <person name="Alam I."/>
            <person name="Antunes A."/>
            <person name="Kamau A.A."/>
            <person name="Ba Alawi W."/>
            <person name="Kalkatawi M."/>
            <person name="Stingl U."/>
            <person name="Bajic V.B."/>
        </authorList>
    </citation>
    <scope>NUCLEOTIDE SEQUENCE [LARGE SCALE GENOMIC DNA]</scope>
    <source>
        <strain evidence="3 4">SARL4B</strain>
    </source>
</reference>
<dbReference type="KEGG" id="hti:HTIA_0460"/>
<proteinExistence type="predicted"/>
<evidence type="ECO:0000256" key="1">
    <source>
        <dbReference type="SAM" id="Phobius"/>
    </source>
</evidence>
<evidence type="ECO:0000313" key="2">
    <source>
        <dbReference type="EMBL" id="CCQ32605.1"/>
    </source>
</evidence>
<name>F7PN26_9EURY</name>
<dbReference type="Proteomes" id="UP000003861">
    <property type="component" value="Unassembled WGS sequence"/>
</dbReference>
<reference evidence="3 4" key="1">
    <citation type="journal article" date="2011" name="J. Bacteriol.">
        <title>Genome sequence of Halorhabdus tiamatea, the first archaeon isolated from a deep-sea anoxic brine lake.</title>
        <authorList>
            <person name="Antunes A."/>
            <person name="Alam I."/>
            <person name="Bajic V.B."/>
            <person name="Stingl U."/>
        </authorList>
    </citation>
    <scope>NUCLEOTIDE SEQUENCE [LARGE SCALE GENOMIC DNA]</scope>
    <source>
        <strain evidence="3 4">SARL4B</strain>
    </source>
</reference>
<feature type="transmembrane region" description="Helical" evidence="1">
    <location>
        <begin position="61"/>
        <end position="80"/>
    </location>
</feature>
<evidence type="ECO:0000313" key="5">
    <source>
        <dbReference type="Proteomes" id="UP000015381"/>
    </source>
</evidence>
<keyword evidence="5" id="KW-1185">Reference proteome</keyword>
<evidence type="ECO:0000313" key="4">
    <source>
        <dbReference type="Proteomes" id="UP000003861"/>
    </source>
</evidence>
<feature type="transmembrane region" description="Helical" evidence="1">
    <location>
        <begin position="36"/>
        <end position="55"/>
    </location>
</feature>
<protein>
    <submittedName>
        <fullName evidence="2">Conserved hypothetical membrane protein</fullName>
    </submittedName>
</protein>
<dbReference type="EMBL" id="AFNT02000001">
    <property type="protein sequence ID" value="ERJ07736.1"/>
    <property type="molecule type" value="Genomic_DNA"/>
</dbReference>
<accession>F7PN26</accession>
<organism evidence="3 4">
    <name type="scientific">Halorhabdus tiamatea SARL4B</name>
    <dbReference type="NCBI Taxonomy" id="1033806"/>
    <lineage>
        <taxon>Archaea</taxon>
        <taxon>Methanobacteriati</taxon>
        <taxon>Methanobacteriota</taxon>
        <taxon>Stenosarchaea group</taxon>
        <taxon>Halobacteria</taxon>
        <taxon>Halobacteriales</taxon>
        <taxon>Haloarculaceae</taxon>
        <taxon>Halorhabdus</taxon>
    </lineage>
</organism>
<dbReference type="AlphaFoldDB" id="F7PN26"/>
<gene>
    <name evidence="3" type="ORF">HLRTI_000105</name>
    <name evidence="2" type="ORF">HTIA_0460</name>
</gene>